<evidence type="ECO:0000313" key="2">
    <source>
        <dbReference type="Proteomes" id="UP001221413"/>
    </source>
</evidence>
<organism evidence="1 2">
    <name type="scientific">Drechslerella dactyloides</name>
    <name type="common">Nematode-trapping fungus</name>
    <name type="synonym">Arthrobotrys dactyloides</name>
    <dbReference type="NCBI Taxonomy" id="74499"/>
    <lineage>
        <taxon>Eukaryota</taxon>
        <taxon>Fungi</taxon>
        <taxon>Dikarya</taxon>
        <taxon>Ascomycota</taxon>
        <taxon>Pezizomycotina</taxon>
        <taxon>Orbiliomycetes</taxon>
        <taxon>Orbiliales</taxon>
        <taxon>Orbiliaceae</taxon>
        <taxon>Drechslerella</taxon>
    </lineage>
</organism>
<sequence>MPTTIDNLPQTVLTRIASEIEFTSLYKAVSWLPTFTNFWTEISLQERHGILKKARALEDEPYMDTLTSEELYTVQGLTWAAHAGAKAALTARFRAALHNCYLYEDLIKVMREFEDVAKLPFVDPNYFRSVAVHIVLMSKAAAFHVGPNGGDVLRLGNRIYRHGSLLVHASTLSTVRLLDIWYQLDAFDEYVCARHNPYACDVENSRVDLQDLPVRSQWCGDPVRCRHTVFLSVQTGIFSDLKRWLDHMCLAQYNNTVIVGEHELWIAGHAAHRGIRFLAGQRRPTTIHPAGYALMREFVLNRFGAPYQFQPDWPADCNAEMHERTRNEAKETAVNVATFTDDANARRVAPWQLGPLLGL</sequence>
<dbReference type="AlphaFoldDB" id="A0AAD6J1V1"/>
<reference evidence="1" key="1">
    <citation type="submission" date="2023-01" db="EMBL/GenBank/DDBJ databases">
        <title>The chitinases involved in constricting ring structure development in the nematode-trapping fungus Drechslerella dactyloides.</title>
        <authorList>
            <person name="Wang R."/>
            <person name="Zhang L."/>
            <person name="Tang P."/>
            <person name="Li S."/>
            <person name="Liang L."/>
        </authorList>
    </citation>
    <scope>NUCLEOTIDE SEQUENCE</scope>
    <source>
        <strain evidence="1">YMF1.00031</strain>
    </source>
</reference>
<proteinExistence type="predicted"/>
<comment type="caution">
    <text evidence="1">The sequence shown here is derived from an EMBL/GenBank/DDBJ whole genome shotgun (WGS) entry which is preliminary data.</text>
</comment>
<keyword evidence="2" id="KW-1185">Reference proteome</keyword>
<name>A0AAD6J1V1_DREDA</name>
<gene>
    <name evidence="1" type="ORF">Dda_1506</name>
</gene>
<evidence type="ECO:0000313" key="1">
    <source>
        <dbReference type="EMBL" id="KAJ6262948.1"/>
    </source>
</evidence>
<dbReference type="EMBL" id="JAQGDS010000002">
    <property type="protein sequence ID" value="KAJ6262948.1"/>
    <property type="molecule type" value="Genomic_DNA"/>
</dbReference>
<accession>A0AAD6J1V1</accession>
<protein>
    <submittedName>
        <fullName evidence="1">Uncharacterized protein</fullName>
    </submittedName>
</protein>
<dbReference type="Proteomes" id="UP001221413">
    <property type="component" value="Unassembled WGS sequence"/>
</dbReference>